<dbReference type="RefSeq" id="WP_131349971.1">
    <property type="nucleotide sequence ID" value="NZ_SJKB01000001.1"/>
</dbReference>
<feature type="region of interest" description="Disordered" evidence="1">
    <location>
        <begin position="1"/>
        <end position="35"/>
    </location>
</feature>
<accession>A0A4R0L3S4</accession>
<organism evidence="3 4">
    <name type="scientific">Kribbella pittospori</name>
    <dbReference type="NCBI Taxonomy" id="722689"/>
    <lineage>
        <taxon>Bacteria</taxon>
        <taxon>Bacillati</taxon>
        <taxon>Actinomycetota</taxon>
        <taxon>Actinomycetes</taxon>
        <taxon>Propionibacteriales</taxon>
        <taxon>Kribbellaceae</taxon>
        <taxon>Kribbella</taxon>
    </lineage>
</organism>
<feature type="transmembrane region" description="Helical" evidence="2">
    <location>
        <begin position="40"/>
        <end position="61"/>
    </location>
</feature>
<dbReference type="OrthoDB" id="3825276at2"/>
<evidence type="ECO:0000256" key="1">
    <source>
        <dbReference type="SAM" id="MobiDB-lite"/>
    </source>
</evidence>
<reference evidence="3 4" key="1">
    <citation type="submission" date="2019-02" db="EMBL/GenBank/DDBJ databases">
        <title>Kribbella capetownensis sp. nov. and Kribbella speibonae sp. nov., isolated from soil.</title>
        <authorList>
            <person name="Curtis S.M."/>
            <person name="Norton I."/>
            <person name="Everest G.J."/>
            <person name="Meyers P.R."/>
        </authorList>
    </citation>
    <scope>NUCLEOTIDE SEQUENCE [LARGE SCALE GENOMIC DNA]</scope>
    <source>
        <strain evidence="3 4">NRRL B-24813</strain>
    </source>
</reference>
<dbReference type="SUPFAM" id="SSF50969">
    <property type="entry name" value="YVTN repeat-like/Quinoprotein amine dehydrogenase"/>
    <property type="match status" value="1"/>
</dbReference>
<dbReference type="EMBL" id="SJKB01000001">
    <property type="protein sequence ID" value="TCC65528.1"/>
    <property type="molecule type" value="Genomic_DNA"/>
</dbReference>
<evidence type="ECO:0000313" key="4">
    <source>
        <dbReference type="Proteomes" id="UP000291144"/>
    </source>
</evidence>
<dbReference type="Proteomes" id="UP000291144">
    <property type="component" value="Unassembled WGS sequence"/>
</dbReference>
<sequence>MNDTETRLRDYLHAEASSVPGSAQGPGLELDSTGSSTRRWAPMALAAAGIAAALLLAVPFFRGLSDHQPSVSGLPATGAASTQAPSIPYAVTVQNNPGNPLDTWWAVLHDRGRTVQNPGVKGDVRARVGGGWLVDTGYPDPKKAQAAVVSPAGKIRPIGPLGAISPMVSPDGRQIAVALSTYGEKTGRVVVVNLEDGKEVSSITVRTPNLELVGWNKDGIWMNPHSPGARPVTVWQPGTKDARTVGNLDGELEVVRSSGTVVLLSSTGSQKACAKAATLGTPGLEVKREYCFEIATQRAPYVALSPDGATMALSTGIAVDIATGKATELKLPAKSVLADGGVFEDPANVILVDESQRIFRCGVATGECKQLVSAKSNEIVALVQP</sequence>
<keyword evidence="4" id="KW-1185">Reference proteome</keyword>
<evidence type="ECO:0000256" key="2">
    <source>
        <dbReference type="SAM" id="Phobius"/>
    </source>
</evidence>
<feature type="compositionally biased region" description="Basic and acidic residues" evidence="1">
    <location>
        <begin position="1"/>
        <end position="13"/>
    </location>
</feature>
<keyword evidence="2" id="KW-1133">Transmembrane helix</keyword>
<evidence type="ECO:0000313" key="3">
    <source>
        <dbReference type="EMBL" id="TCC65528.1"/>
    </source>
</evidence>
<keyword evidence="2" id="KW-0812">Transmembrane</keyword>
<name>A0A4R0L3S4_9ACTN</name>
<comment type="caution">
    <text evidence="3">The sequence shown here is derived from an EMBL/GenBank/DDBJ whole genome shotgun (WGS) entry which is preliminary data.</text>
</comment>
<dbReference type="AlphaFoldDB" id="A0A4R0L3S4"/>
<keyword evidence="2" id="KW-0472">Membrane</keyword>
<gene>
    <name evidence="3" type="ORF">E0H73_00870</name>
</gene>
<protein>
    <recommendedName>
        <fullName evidence="5">WD40 repeat domain-containing protein</fullName>
    </recommendedName>
</protein>
<dbReference type="InterPro" id="IPR011044">
    <property type="entry name" value="Quino_amine_DH_bsu"/>
</dbReference>
<evidence type="ECO:0008006" key="5">
    <source>
        <dbReference type="Google" id="ProtNLM"/>
    </source>
</evidence>
<proteinExistence type="predicted"/>